<dbReference type="Proteomes" id="UP000309038">
    <property type="component" value="Unassembled WGS sequence"/>
</dbReference>
<evidence type="ECO:0000256" key="1">
    <source>
        <dbReference type="SAM" id="MobiDB-lite"/>
    </source>
</evidence>
<feature type="compositionally biased region" description="Low complexity" evidence="1">
    <location>
        <begin position="340"/>
        <end position="355"/>
    </location>
</feature>
<organism evidence="2 3">
    <name type="scientific">Hermanssonia centrifuga</name>
    <dbReference type="NCBI Taxonomy" id="98765"/>
    <lineage>
        <taxon>Eukaryota</taxon>
        <taxon>Fungi</taxon>
        <taxon>Dikarya</taxon>
        <taxon>Basidiomycota</taxon>
        <taxon>Agaricomycotina</taxon>
        <taxon>Agaricomycetes</taxon>
        <taxon>Polyporales</taxon>
        <taxon>Meruliaceae</taxon>
        <taxon>Hermanssonia</taxon>
    </lineage>
</organism>
<proteinExistence type="predicted"/>
<reference evidence="2 3" key="1">
    <citation type="submission" date="2019-02" db="EMBL/GenBank/DDBJ databases">
        <title>Genome sequencing of the rare red list fungi Phlebia centrifuga.</title>
        <authorList>
            <person name="Buettner E."/>
            <person name="Kellner H."/>
        </authorList>
    </citation>
    <scope>NUCLEOTIDE SEQUENCE [LARGE SCALE GENOMIC DNA]</scope>
    <source>
        <strain evidence="2 3">DSM 108282</strain>
    </source>
</reference>
<comment type="caution">
    <text evidence="2">The sequence shown here is derived from an EMBL/GenBank/DDBJ whole genome shotgun (WGS) entry which is preliminary data.</text>
</comment>
<feature type="region of interest" description="Disordered" evidence="1">
    <location>
        <begin position="195"/>
        <end position="264"/>
    </location>
</feature>
<protein>
    <submittedName>
        <fullName evidence="2">Uncharacterized protein</fullName>
    </submittedName>
</protein>
<dbReference type="EMBL" id="SGPJ01000198">
    <property type="protein sequence ID" value="THG96960.1"/>
    <property type="molecule type" value="Genomic_DNA"/>
</dbReference>
<feature type="region of interest" description="Disordered" evidence="1">
    <location>
        <begin position="17"/>
        <end position="39"/>
    </location>
</feature>
<dbReference type="AlphaFoldDB" id="A0A4S4KGI3"/>
<name>A0A4S4KGI3_9APHY</name>
<keyword evidence="3" id="KW-1185">Reference proteome</keyword>
<feature type="compositionally biased region" description="Basic residues" evidence="1">
    <location>
        <begin position="217"/>
        <end position="227"/>
    </location>
</feature>
<evidence type="ECO:0000313" key="2">
    <source>
        <dbReference type="EMBL" id="THG96960.1"/>
    </source>
</evidence>
<feature type="compositionally biased region" description="Low complexity" evidence="1">
    <location>
        <begin position="22"/>
        <end position="33"/>
    </location>
</feature>
<accession>A0A4S4KGI3</accession>
<evidence type="ECO:0000313" key="3">
    <source>
        <dbReference type="Proteomes" id="UP000309038"/>
    </source>
</evidence>
<feature type="region of interest" description="Disordered" evidence="1">
    <location>
        <begin position="333"/>
        <end position="401"/>
    </location>
</feature>
<gene>
    <name evidence="2" type="ORF">EW026_g4958</name>
</gene>
<sequence>MDNPDYESATVKRVRQATGLLSASPSSAMSPSKSPRRFKNSKLTAAEALRFEQLQSQFTILHENRPANQLILEQLVTKEELLQGLDVSPEVNAQLPDWPQYSDFLKVLCEYGADQRVPKLPKFCPECPQSHGSGTPVLGIICKKPGKAGLYMHHCANSCGWSDLPEQPGPCPVQLAAIHEVRKRDMAKLVAKEKRKLEDGEGEMANLSEAGDNPVKSKSKSKGKGRASKTPVKLETPTKVKKGASKMSVKSETPNAPTPSPFDLTATPMKTETPMKLETPGQLNTVVPSATKIRPKKPKVSDVPRVVDDMFMSNMVTSDGAAPLFPVLGKRKREAGGEGEASPSSSSSSLPSVGEILRANKRRVSSPTVLSPTPVRRKADNARGSIVPESMPKDAAISPESGGDMKVVATIAQASTGTDNQTANDATIANDQTAVKELTQVTQADKDGLSHDKTPIFVDSDEDYEDDREFIAVSDTEEAENTTEDAVLGEGEVKREATDVKVIQEEMNAEVKREETDASLSSDDGATVVSSHPNVFVDLRVVVWIENNCEALVIVENNIPLTFTFASLKTVCELVQPQVDKDLMIYSTSMGCWVARKTDEILVVSPRRFSLLVRLHGVDDVDEEELDGELARLYGGVRAYP</sequence>